<evidence type="ECO:0000256" key="1">
    <source>
        <dbReference type="SAM" id="Phobius"/>
    </source>
</evidence>
<feature type="transmembrane region" description="Helical" evidence="1">
    <location>
        <begin position="196"/>
        <end position="216"/>
    </location>
</feature>
<accession>A0A498QYW7</accession>
<gene>
    <name evidence="2" type="ORF">LAUMK142_05239</name>
</gene>
<dbReference type="Pfam" id="PF14023">
    <property type="entry name" value="Bestrophin-like"/>
    <property type="match status" value="1"/>
</dbReference>
<feature type="transmembrane region" description="Helical" evidence="1">
    <location>
        <begin position="222"/>
        <end position="245"/>
    </location>
</feature>
<feature type="transmembrane region" description="Helical" evidence="1">
    <location>
        <begin position="21"/>
        <end position="42"/>
    </location>
</feature>
<sequence>MAPEAESSYRLYEMETVSEPPLWLLLLLVVVIGILIAVSSVWLANRVLAAVADEHNSKISPFITVVGLIYGALLGFIIVVAWQQFSSAEVTVATEASTLTTMYRQTVAMPEPEQTQIKQLLRQYTSAVMGSEWAQQGSGEASDSARAAITGMYRIVGSQQPSVESSPIHPAFINELTQLGSNRTMRIVNAKPRIPTLLWSVLISGGVVLVALTGFLRLGNTMGHVIVTSVTAILLGLLLSIAFSLDHPFRSDGGITPAPFQHSLATFDAVDRGT</sequence>
<dbReference type="EMBL" id="UPHU01000001">
    <property type="protein sequence ID" value="VBA55757.1"/>
    <property type="molecule type" value="Genomic_DNA"/>
</dbReference>
<dbReference type="AlphaFoldDB" id="A0A498QYW7"/>
<feature type="transmembrane region" description="Helical" evidence="1">
    <location>
        <begin position="62"/>
        <end position="82"/>
    </location>
</feature>
<dbReference type="Proteomes" id="UP000268285">
    <property type="component" value="Unassembled WGS sequence"/>
</dbReference>
<protein>
    <recommendedName>
        <fullName evidence="4">DUF4239 domain-containing protein</fullName>
    </recommendedName>
</protein>
<reference evidence="2 3" key="1">
    <citation type="submission" date="2018-09" db="EMBL/GenBank/DDBJ databases">
        <authorList>
            <person name="Tagini F."/>
        </authorList>
    </citation>
    <scope>NUCLEOTIDE SEQUENCE [LARGE SCALE GENOMIC DNA]</scope>
    <source>
        <strain evidence="2 3">MK142</strain>
    </source>
</reference>
<dbReference type="InterPro" id="IPR025333">
    <property type="entry name" value="DUF4239"/>
</dbReference>
<evidence type="ECO:0000313" key="2">
    <source>
        <dbReference type="EMBL" id="VBA55757.1"/>
    </source>
</evidence>
<keyword evidence="1" id="KW-0812">Transmembrane</keyword>
<keyword evidence="3" id="KW-1185">Reference proteome</keyword>
<evidence type="ECO:0000313" key="3">
    <source>
        <dbReference type="Proteomes" id="UP000268285"/>
    </source>
</evidence>
<organism evidence="2 3">
    <name type="scientific">Mycobacterium pseudokansasii</name>
    <dbReference type="NCBI Taxonomy" id="2341080"/>
    <lineage>
        <taxon>Bacteria</taxon>
        <taxon>Bacillati</taxon>
        <taxon>Actinomycetota</taxon>
        <taxon>Actinomycetes</taxon>
        <taxon>Mycobacteriales</taxon>
        <taxon>Mycobacteriaceae</taxon>
        <taxon>Mycobacterium</taxon>
    </lineage>
</organism>
<evidence type="ECO:0008006" key="4">
    <source>
        <dbReference type="Google" id="ProtNLM"/>
    </source>
</evidence>
<name>A0A498QYW7_9MYCO</name>
<keyword evidence="1" id="KW-1133">Transmembrane helix</keyword>
<keyword evidence="1" id="KW-0472">Membrane</keyword>
<proteinExistence type="predicted"/>